<dbReference type="SUPFAM" id="SSF53850">
    <property type="entry name" value="Periplasmic binding protein-like II"/>
    <property type="match status" value="1"/>
</dbReference>
<comment type="caution">
    <text evidence="8">The sequence shown here is derived from an EMBL/GenBank/DDBJ whole genome shotgun (WGS) entry which is preliminary data.</text>
</comment>
<feature type="binding site" evidence="6">
    <location>
        <position position="64"/>
    </location>
    <ligand>
        <name>molybdate</name>
        <dbReference type="ChEBI" id="CHEBI:36264"/>
    </ligand>
</feature>
<feature type="binding site" evidence="6">
    <location>
        <position position="191"/>
    </location>
    <ligand>
        <name>molybdate</name>
        <dbReference type="ChEBI" id="CHEBI:36264"/>
    </ligand>
</feature>
<accession>A0A932LZU2</accession>
<feature type="binding site" evidence="6">
    <location>
        <position position="146"/>
    </location>
    <ligand>
        <name>molybdate</name>
        <dbReference type="ChEBI" id="CHEBI:36264"/>
    </ligand>
</feature>
<gene>
    <name evidence="8" type="primary">modA</name>
    <name evidence="8" type="ORF">HYY65_05350</name>
</gene>
<evidence type="ECO:0000313" key="9">
    <source>
        <dbReference type="Proteomes" id="UP000741360"/>
    </source>
</evidence>
<evidence type="ECO:0000256" key="1">
    <source>
        <dbReference type="ARBA" id="ARBA00009175"/>
    </source>
</evidence>
<evidence type="ECO:0000256" key="4">
    <source>
        <dbReference type="ARBA" id="ARBA00022729"/>
    </source>
</evidence>
<feature type="chain" id="PRO_5037380507" evidence="7">
    <location>
        <begin position="26"/>
        <end position="256"/>
    </location>
</feature>
<dbReference type="InterPro" id="IPR005950">
    <property type="entry name" value="ModA"/>
</dbReference>
<keyword evidence="3 6" id="KW-0479">Metal-binding</keyword>
<evidence type="ECO:0000313" key="8">
    <source>
        <dbReference type="EMBL" id="MBI3014483.1"/>
    </source>
</evidence>
<dbReference type="NCBIfam" id="TIGR01256">
    <property type="entry name" value="modA"/>
    <property type="match status" value="1"/>
</dbReference>
<evidence type="ECO:0000256" key="7">
    <source>
        <dbReference type="SAM" id="SignalP"/>
    </source>
</evidence>
<dbReference type="PANTHER" id="PTHR30632:SF0">
    <property type="entry name" value="SULFATE-BINDING PROTEIN"/>
    <property type="match status" value="1"/>
</dbReference>
<keyword evidence="2 6" id="KW-0500">Molybdenum</keyword>
<keyword evidence="4 7" id="KW-0732">Signal</keyword>
<evidence type="ECO:0000256" key="6">
    <source>
        <dbReference type="PIRSR" id="PIRSR004846-1"/>
    </source>
</evidence>
<sequence length="256" mass="27844">MTMRFLAAGLVVAALACAAPWESVAAPAEVTVFAAASLTDALETIASVYRKQSRVKIVFNFAGSNVLARQIEQGAPADIFFSANLEQMETVEGKNLVDRSSRKNLLSNQLVIVVPADRGLRIQSPADLLSGRFRRVVLADPAAVPAGIYARQYLEKQGLWERLRERIVPTLDVRAALAAVGSGNVDAGFVYRTDAATSRQVKIAYALPLEAGPRIVYPVAPVRQARNFGEAVQFLKFLQGPQAAEIFHRYGFLTLE</sequence>
<evidence type="ECO:0000256" key="2">
    <source>
        <dbReference type="ARBA" id="ARBA00022505"/>
    </source>
</evidence>
<proteinExistence type="inferred from homology"/>
<dbReference type="InterPro" id="IPR050682">
    <property type="entry name" value="ModA/WtpA"/>
</dbReference>
<dbReference type="Proteomes" id="UP000741360">
    <property type="component" value="Unassembled WGS sequence"/>
</dbReference>
<feature type="signal peptide" evidence="7">
    <location>
        <begin position="1"/>
        <end position="25"/>
    </location>
</feature>
<comment type="subunit">
    <text evidence="5">The complex is composed of two ATP-binding proteins (ModC), two transmembrane proteins (ModB) and a solute-binding protein (ModA).</text>
</comment>
<name>A0A932LZU2_UNCTE</name>
<dbReference type="Pfam" id="PF13531">
    <property type="entry name" value="SBP_bac_11"/>
    <property type="match status" value="1"/>
</dbReference>
<evidence type="ECO:0000256" key="3">
    <source>
        <dbReference type="ARBA" id="ARBA00022723"/>
    </source>
</evidence>
<dbReference type="GO" id="GO:0015689">
    <property type="term" value="P:molybdate ion transport"/>
    <property type="evidence" value="ECO:0007669"/>
    <property type="project" value="InterPro"/>
</dbReference>
<comment type="similarity">
    <text evidence="1">Belongs to the bacterial solute-binding protein ModA family.</text>
</comment>
<evidence type="ECO:0000256" key="5">
    <source>
        <dbReference type="ARBA" id="ARBA00062515"/>
    </source>
</evidence>
<dbReference type="GO" id="GO:0030973">
    <property type="term" value="F:molybdate ion binding"/>
    <property type="evidence" value="ECO:0007669"/>
    <property type="project" value="TreeGrafter"/>
</dbReference>
<dbReference type="PANTHER" id="PTHR30632">
    <property type="entry name" value="MOLYBDATE-BINDING PERIPLASMIC PROTEIN"/>
    <property type="match status" value="1"/>
</dbReference>
<feature type="binding site" evidence="6">
    <location>
        <position position="37"/>
    </location>
    <ligand>
        <name>molybdate</name>
        <dbReference type="ChEBI" id="CHEBI:36264"/>
    </ligand>
</feature>
<reference evidence="8" key="1">
    <citation type="submission" date="2020-07" db="EMBL/GenBank/DDBJ databases">
        <title>Huge and variable diversity of episymbiotic CPR bacteria and DPANN archaea in groundwater ecosystems.</title>
        <authorList>
            <person name="He C.Y."/>
            <person name="Keren R."/>
            <person name="Whittaker M."/>
            <person name="Farag I.F."/>
            <person name="Doudna J."/>
            <person name="Cate J.H.D."/>
            <person name="Banfield J.F."/>
        </authorList>
    </citation>
    <scope>NUCLEOTIDE SEQUENCE</scope>
    <source>
        <strain evidence="8">NC_groundwater_717_Ag_S-0.2um_59_8</strain>
    </source>
</reference>
<dbReference type="FunFam" id="3.40.190.10:FF:000035">
    <property type="entry name" value="Molybdate ABC transporter substrate-binding protein"/>
    <property type="match status" value="1"/>
</dbReference>
<organism evidence="8 9">
    <name type="scientific">Tectimicrobiota bacterium</name>
    <dbReference type="NCBI Taxonomy" id="2528274"/>
    <lineage>
        <taxon>Bacteria</taxon>
        <taxon>Pseudomonadati</taxon>
        <taxon>Nitrospinota/Tectimicrobiota group</taxon>
        <taxon>Candidatus Tectimicrobiota</taxon>
    </lineage>
</organism>
<dbReference type="Gene3D" id="3.40.190.10">
    <property type="entry name" value="Periplasmic binding protein-like II"/>
    <property type="match status" value="2"/>
</dbReference>
<dbReference type="GO" id="GO:0046872">
    <property type="term" value="F:metal ion binding"/>
    <property type="evidence" value="ECO:0007669"/>
    <property type="project" value="UniProtKB-KW"/>
</dbReference>
<protein>
    <submittedName>
        <fullName evidence="8">Molybdate ABC transporter substrate-binding protein</fullName>
    </submittedName>
</protein>
<dbReference type="EMBL" id="JACPSX010000094">
    <property type="protein sequence ID" value="MBI3014483.1"/>
    <property type="molecule type" value="Genomic_DNA"/>
</dbReference>
<dbReference type="GO" id="GO:1901359">
    <property type="term" value="F:tungstate binding"/>
    <property type="evidence" value="ECO:0007669"/>
    <property type="project" value="UniProtKB-ARBA"/>
</dbReference>
<feature type="binding site" evidence="6">
    <location>
        <position position="173"/>
    </location>
    <ligand>
        <name>molybdate</name>
        <dbReference type="ChEBI" id="CHEBI:36264"/>
    </ligand>
</feature>
<dbReference type="PIRSF" id="PIRSF004846">
    <property type="entry name" value="ModA"/>
    <property type="match status" value="1"/>
</dbReference>
<dbReference type="AlphaFoldDB" id="A0A932LZU2"/>
<dbReference type="PROSITE" id="PS51257">
    <property type="entry name" value="PROKAR_LIPOPROTEIN"/>
    <property type="match status" value="1"/>
</dbReference>